<dbReference type="PROSITE" id="PS50115">
    <property type="entry name" value="ARFGAP"/>
    <property type="match status" value="1"/>
</dbReference>
<accession>A0A067BWL5</accession>
<sequence>MAEAALNTIRKLEANKACANCDAVAKFGHSNICEKFKTFVCNNCKSAHQSYSHRVKSVTMSNWTKDEVDALKEENGGGNAVARRTWLGAYEDGRSMRKPTESDHVDVFKRFINTVYNDRAFYAEGAPSRTPAPSSSNASSASTRKAKETPAAPSADLLGFSPPPTPAFEASFEAFSAPVAPASFEAFSAPVKPQVASPTFDAFSAPVAPAPSSTASFDPFGFSAAPSSSASFSPAPPSLFNAPSSTATTTTNNNGGHWSAFQGAPAADPFAVAMPPSLNAAGMPTAFPTAPVQLSGPPSGGHSISSLLDPTMVAHPHAAYGPPHASYGQGYPSQPTGYGYNNVPAQGYGQPQQQQQGYAQSYGAPKAGGRDPFAGLAFN</sequence>
<dbReference type="InterPro" id="IPR037278">
    <property type="entry name" value="ARFGAP/RecO"/>
</dbReference>
<dbReference type="Pfam" id="PF01412">
    <property type="entry name" value="ArfGap"/>
    <property type="match status" value="1"/>
</dbReference>
<protein>
    <recommendedName>
        <fullName evidence="3">Arf-GAP domain-containing protein</fullName>
    </recommendedName>
</protein>
<dbReference type="GO" id="GO:0005096">
    <property type="term" value="F:GTPase activator activity"/>
    <property type="evidence" value="ECO:0007669"/>
    <property type="project" value="InterPro"/>
</dbReference>
<feature type="compositionally biased region" description="Low complexity" evidence="2">
    <location>
        <begin position="347"/>
        <end position="365"/>
    </location>
</feature>
<dbReference type="STRING" id="695850.A0A067BWL5"/>
<name>A0A067BWL5_SAPPC</name>
<dbReference type="OrthoDB" id="6036at2759"/>
<keyword evidence="1" id="KW-0862">Zinc</keyword>
<organism evidence="4 5">
    <name type="scientific">Saprolegnia parasitica (strain CBS 223.65)</name>
    <dbReference type="NCBI Taxonomy" id="695850"/>
    <lineage>
        <taxon>Eukaryota</taxon>
        <taxon>Sar</taxon>
        <taxon>Stramenopiles</taxon>
        <taxon>Oomycota</taxon>
        <taxon>Saprolegniomycetes</taxon>
        <taxon>Saprolegniales</taxon>
        <taxon>Saprolegniaceae</taxon>
        <taxon>Saprolegnia</taxon>
    </lineage>
</organism>
<dbReference type="AlphaFoldDB" id="A0A067BWL5"/>
<feature type="domain" description="Arf-GAP" evidence="3">
    <location>
        <begin position="3"/>
        <end position="130"/>
    </location>
</feature>
<feature type="compositionally biased region" description="Low complexity" evidence="2">
    <location>
        <begin position="241"/>
        <end position="254"/>
    </location>
</feature>
<feature type="compositionally biased region" description="Low complexity" evidence="2">
    <location>
        <begin position="126"/>
        <end position="143"/>
    </location>
</feature>
<dbReference type="InterPro" id="IPR001164">
    <property type="entry name" value="ArfGAP_dom"/>
</dbReference>
<dbReference type="PANTHER" id="PTHR46085:SF3">
    <property type="entry name" value="ARF GTPASE ACTIVATING PROTEIN"/>
    <property type="match status" value="1"/>
</dbReference>
<dbReference type="EMBL" id="KK583260">
    <property type="protein sequence ID" value="KDO22934.1"/>
    <property type="molecule type" value="Genomic_DNA"/>
</dbReference>
<dbReference type="GeneID" id="24133795"/>
<keyword evidence="5" id="KW-1185">Reference proteome</keyword>
<dbReference type="InterPro" id="IPR044820">
    <property type="entry name" value="AGD14-like"/>
</dbReference>
<feature type="region of interest" description="Disordered" evidence="2">
    <location>
        <begin position="241"/>
        <end position="261"/>
    </location>
</feature>
<dbReference type="Proteomes" id="UP000030745">
    <property type="component" value="Unassembled WGS sequence"/>
</dbReference>
<dbReference type="PANTHER" id="PTHR46085">
    <property type="entry name" value="ARFGAP/RECO-RELATED"/>
    <property type="match status" value="1"/>
</dbReference>
<evidence type="ECO:0000256" key="2">
    <source>
        <dbReference type="SAM" id="MobiDB-lite"/>
    </source>
</evidence>
<feature type="region of interest" description="Disordered" evidence="2">
    <location>
        <begin position="126"/>
        <end position="162"/>
    </location>
</feature>
<dbReference type="GO" id="GO:0008270">
    <property type="term" value="F:zinc ion binding"/>
    <property type="evidence" value="ECO:0007669"/>
    <property type="project" value="UniProtKB-KW"/>
</dbReference>
<gene>
    <name evidence="4" type="ORF">SPRG_11778</name>
</gene>
<dbReference type="InterPro" id="IPR038508">
    <property type="entry name" value="ArfGAP_dom_sf"/>
</dbReference>
<evidence type="ECO:0000256" key="1">
    <source>
        <dbReference type="PROSITE-ProRule" id="PRU00288"/>
    </source>
</evidence>
<keyword evidence="1" id="KW-0863">Zinc-finger</keyword>
<dbReference type="RefSeq" id="XP_012206370.1">
    <property type="nucleotide sequence ID" value="XM_012350980.1"/>
</dbReference>
<evidence type="ECO:0000313" key="5">
    <source>
        <dbReference type="Proteomes" id="UP000030745"/>
    </source>
</evidence>
<evidence type="ECO:0000313" key="4">
    <source>
        <dbReference type="EMBL" id="KDO22934.1"/>
    </source>
</evidence>
<dbReference type="SMART" id="SM00105">
    <property type="entry name" value="ArfGap"/>
    <property type="match status" value="1"/>
</dbReference>
<reference evidence="4 5" key="1">
    <citation type="journal article" date="2013" name="PLoS Genet.">
        <title>Distinctive expansion of potential virulence genes in the genome of the oomycete fish pathogen Saprolegnia parasitica.</title>
        <authorList>
            <person name="Jiang R.H."/>
            <person name="de Bruijn I."/>
            <person name="Haas B.J."/>
            <person name="Belmonte R."/>
            <person name="Lobach L."/>
            <person name="Christie J."/>
            <person name="van den Ackerveken G."/>
            <person name="Bottin A."/>
            <person name="Bulone V."/>
            <person name="Diaz-Moreno S.M."/>
            <person name="Dumas B."/>
            <person name="Fan L."/>
            <person name="Gaulin E."/>
            <person name="Govers F."/>
            <person name="Grenville-Briggs L.J."/>
            <person name="Horner N.R."/>
            <person name="Levin J.Z."/>
            <person name="Mammella M."/>
            <person name="Meijer H.J."/>
            <person name="Morris P."/>
            <person name="Nusbaum C."/>
            <person name="Oome S."/>
            <person name="Phillips A.J."/>
            <person name="van Rooyen D."/>
            <person name="Rzeszutek E."/>
            <person name="Saraiva M."/>
            <person name="Secombes C.J."/>
            <person name="Seidl M.F."/>
            <person name="Snel B."/>
            <person name="Stassen J.H."/>
            <person name="Sykes S."/>
            <person name="Tripathy S."/>
            <person name="van den Berg H."/>
            <person name="Vega-Arreguin J.C."/>
            <person name="Wawra S."/>
            <person name="Young S.K."/>
            <person name="Zeng Q."/>
            <person name="Dieguez-Uribeondo J."/>
            <person name="Russ C."/>
            <person name="Tyler B.M."/>
            <person name="van West P."/>
        </authorList>
    </citation>
    <scope>NUCLEOTIDE SEQUENCE [LARGE SCALE GENOMIC DNA]</scope>
    <source>
        <strain evidence="4 5">CBS 223.65</strain>
    </source>
</reference>
<dbReference type="VEuPathDB" id="FungiDB:SPRG_11778"/>
<dbReference type="KEGG" id="spar:SPRG_11778"/>
<evidence type="ECO:0000259" key="3">
    <source>
        <dbReference type="PROSITE" id="PS50115"/>
    </source>
</evidence>
<keyword evidence="1" id="KW-0479">Metal-binding</keyword>
<dbReference type="OMA" id="PVMANMQ"/>
<proteinExistence type="predicted"/>
<dbReference type="SUPFAM" id="SSF57863">
    <property type="entry name" value="ArfGap/RecO-like zinc finger"/>
    <property type="match status" value="1"/>
</dbReference>
<feature type="region of interest" description="Disordered" evidence="2">
    <location>
        <begin position="347"/>
        <end position="379"/>
    </location>
</feature>
<dbReference type="Gene3D" id="1.10.220.150">
    <property type="entry name" value="Arf GTPase activating protein"/>
    <property type="match status" value="1"/>
</dbReference>